<keyword evidence="6" id="KW-0804">Transcription</keyword>
<dbReference type="GO" id="GO:0080084">
    <property type="term" value="F:5S rDNA binding"/>
    <property type="evidence" value="ECO:0007669"/>
    <property type="project" value="TreeGrafter"/>
</dbReference>
<dbReference type="PANTHER" id="PTHR46179:SF13">
    <property type="entry name" value="C2H2-TYPE DOMAIN-CONTAINING PROTEIN"/>
    <property type="match status" value="1"/>
</dbReference>
<feature type="domain" description="C2H2-type" evidence="9">
    <location>
        <begin position="129"/>
        <end position="158"/>
    </location>
</feature>
<comment type="caution">
    <text evidence="10">The sequence shown here is derived from an EMBL/GenBank/DDBJ whole genome shotgun (WGS) entry which is preliminary data.</text>
</comment>
<dbReference type="EMBL" id="JAKOGI010000019">
    <property type="protein sequence ID" value="KAJ8449731.1"/>
    <property type="molecule type" value="Genomic_DNA"/>
</dbReference>
<dbReference type="Gene3D" id="3.30.160.60">
    <property type="entry name" value="Classic Zinc Finger"/>
    <property type="match status" value="5"/>
</dbReference>
<evidence type="ECO:0000256" key="4">
    <source>
        <dbReference type="ARBA" id="ARBA00022833"/>
    </source>
</evidence>
<dbReference type="Pfam" id="PF00096">
    <property type="entry name" value="zf-C2H2"/>
    <property type="match status" value="5"/>
</dbReference>
<evidence type="ECO:0000256" key="7">
    <source>
        <dbReference type="ARBA" id="ARBA00023242"/>
    </source>
</evidence>
<reference evidence="10" key="1">
    <citation type="submission" date="2022-04" db="EMBL/GenBank/DDBJ databases">
        <title>Carnegiea gigantea Genome sequencing and assembly v2.</title>
        <authorList>
            <person name="Copetti D."/>
            <person name="Sanderson M.J."/>
            <person name="Burquez A."/>
            <person name="Wojciechowski M.F."/>
        </authorList>
    </citation>
    <scope>NUCLEOTIDE SEQUENCE</scope>
    <source>
        <strain evidence="10">SGP5-SGP5p</strain>
        <tissue evidence="10">Aerial part</tissue>
    </source>
</reference>
<dbReference type="InterPro" id="IPR013087">
    <property type="entry name" value="Znf_C2H2_type"/>
</dbReference>
<dbReference type="PROSITE" id="PS00028">
    <property type="entry name" value="ZINC_FINGER_C2H2_1"/>
    <property type="match status" value="7"/>
</dbReference>
<keyword evidence="3 8" id="KW-0863">Zinc-finger</keyword>
<evidence type="ECO:0000313" key="11">
    <source>
        <dbReference type="Proteomes" id="UP001153076"/>
    </source>
</evidence>
<evidence type="ECO:0000256" key="1">
    <source>
        <dbReference type="ARBA" id="ARBA00004123"/>
    </source>
</evidence>
<dbReference type="InterPro" id="IPR051061">
    <property type="entry name" value="Zinc_finger_trans_reg"/>
</dbReference>
<keyword evidence="7" id="KW-0539">Nucleus</keyword>
<keyword evidence="5" id="KW-0805">Transcription regulation</keyword>
<keyword evidence="2" id="KW-0479">Metal-binding</keyword>
<feature type="domain" description="C2H2-type" evidence="9">
    <location>
        <begin position="20"/>
        <end position="47"/>
    </location>
</feature>
<proteinExistence type="predicted"/>
<dbReference type="GO" id="GO:0003700">
    <property type="term" value="F:DNA-binding transcription factor activity"/>
    <property type="evidence" value="ECO:0007669"/>
    <property type="project" value="TreeGrafter"/>
</dbReference>
<dbReference type="GO" id="GO:0008270">
    <property type="term" value="F:zinc ion binding"/>
    <property type="evidence" value="ECO:0007669"/>
    <property type="project" value="UniProtKB-KW"/>
</dbReference>
<organism evidence="10 11">
    <name type="scientific">Carnegiea gigantea</name>
    <dbReference type="NCBI Taxonomy" id="171969"/>
    <lineage>
        <taxon>Eukaryota</taxon>
        <taxon>Viridiplantae</taxon>
        <taxon>Streptophyta</taxon>
        <taxon>Embryophyta</taxon>
        <taxon>Tracheophyta</taxon>
        <taxon>Spermatophyta</taxon>
        <taxon>Magnoliopsida</taxon>
        <taxon>eudicotyledons</taxon>
        <taxon>Gunneridae</taxon>
        <taxon>Pentapetalae</taxon>
        <taxon>Caryophyllales</taxon>
        <taxon>Cactineae</taxon>
        <taxon>Cactaceae</taxon>
        <taxon>Cactoideae</taxon>
        <taxon>Echinocereeae</taxon>
        <taxon>Carnegiea</taxon>
    </lineage>
</organism>
<dbReference type="PANTHER" id="PTHR46179">
    <property type="entry name" value="ZINC FINGER PROTEIN"/>
    <property type="match status" value="1"/>
</dbReference>
<name>A0A9Q1QQ90_9CARY</name>
<dbReference type="AlphaFoldDB" id="A0A9Q1QQ90"/>
<accession>A0A9Q1QQ90</accession>
<dbReference type="SMART" id="SM00355">
    <property type="entry name" value="ZnF_C2H2"/>
    <property type="match status" value="9"/>
</dbReference>
<evidence type="ECO:0000256" key="8">
    <source>
        <dbReference type="PROSITE-ProRule" id="PRU00042"/>
    </source>
</evidence>
<dbReference type="Proteomes" id="UP001153076">
    <property type="component" value="Unassembled WGS sequence"/>
</dbReference>
<dbReference type="GO" id="GO:0006357">
    <property type="term" value="P:regulation of transcription by RNA polymerase II"/>
    <property type="evidence" value="ECO:0007669"/>
    <property type="project" value="TreeGrafter"/>
</dbReference>
<dbReference type="SUPFAM" id="SSF57667">
    <property type="entry name" value="beta-beta-alpha zinc fingers"/>
    <property type="match status" value="3"/>
</dbReference>
<evidence type="ECO:0000256" key="2">
    <source>
        <dbReference type="ARBA" id="ARBA00022723"/>
    </source>
</evidence>
<dbReference type="InterPro" id="IPR036236">
    <property type="entry name" value="Znf_C2H2_sf"/>
</dbReference>
<keyword evidence="4" id="KW-0862">Zinc</keyword>
<evidence type="ECO:0000256" key="5">
    <source>
        <dbReference type="ARBA" id="ARBA00023015"/>
    </source>
</evidence>
<feature type="domain" description="C2H2-type" evidence="9">
    <location>
        <begin position="198"/>
        <end position="222"/>
    </location>
</feature>
<evidence type="ECO:0000313" key="10">
    <source>
        <dbReference type="EMBL" id="KAJ8449731.1"/>
    </source>
</evidence>
<feature type="domain" description="C2H2-type" evidence="9">
    <location>
        <begin position="158"/>
        <end position="188"/>
    </location>
</feature>
<dbReference type="GO" id="GO:0005730">
    <property type="term" value="C:nucleolus"/>
    <property type="evidence" value="ECO:0007669"/>
    <property type="project" value="TreeGrafter"/>
</dbReference>
<evidence type="ECO:0000256" key="6">
    <source>
        <dbReference type="ARBA" id="ARBA00023163"/>
    </source>
</evidence>
<keyword evidence="11" id="KW-1185">Reference proteome</keyword>
<sequence>MEGAEEATKIGPIFRDIRRYYCEYCGICRSKKSLLASHILSHHQDELRKGEIEGGGDKEEQKCDNTCEECGATFKKPAHLRQHMLSHSIEDGGPPEKLRQVKPPTRTVLSTPVVGVFSSACVFHVQRAFVCPVQDCQSSFRRKDHLNRHLLQHKGKLFKCPVEGCSKEFTVQGNMKRHMKEIHEGKSEHDAVKEPVKHVCTEIGCGKEFKYASKLQDHMESHGKFFNIISSCPSRFPIISIKSDSSEAFCADPSCMKPFANTECLRAHIRSCHQYVICEVCGSKHLRKNIKRHLRTHEEHPTETFKCTFEGCDHSFTTNSNLQQHVKAVHLNLRPFVCSIPGCSMRFAFKHVRDNHEKTFRHVYVEGDLEELDQLFRSRPRGGRKRRYPEVETLMRKRVTPLNEENLNTGSFDASDYLTWLLSGDDHDQE</sequence>
<dbReference type="OrthoDB" id="427030at2759"/>
<feature type="domain" description="C2H2-type" evidence="9">
    <location>
        <begin position="65"/>
        <end position="92"/>
    </location>
</feature>
<evidence type="ECO:0000259" key="9">
    <source>
        <dbReference type="PROSITE" id="PS50157"/>
    </source>
</evidence>
<dbReference type="PROSITE" id="PS50157">
    <property type="entry name" value="ZINC_FINGER_C2H2_2"/>
    <property type="match status" value="6"/>
</dbReference>
<feature type="domain" description="C2H2-type" evidence="9">
    <location>
        <begin position="305"/>
        <end position="335"/>
    </location>
</feature>
<gene>
    <name evidence="10" type="ORF">Cgig2_001387</name>
</gene>
<protein>
    <recommendedName>
        <fullName evidence="9">C2H2-type domain-containing protein</fullName>
    </recommendedName>
</protein>
<evidence type="ECO:0000256" key="3">
    <source>
        <dbReference type="ARBA" id="ARBA00022771"/>
    </source>
</evidence>
<comment type="subcellular location">
    <subcellularLocation>
        <location evidence="1">Nucleus</location>
    </subcellularLocation>
</comment>